<organism evidence="7 8">
    <name type="scientific">Ranatra chinensis</name>
    <dbReference type="NCBI Taxonomy" id="642074"/>
    <lineage>
        <taxon>Eukaryota</taxon>
        <taxon>Metazoa</taxon>
        <taxon>Ecdysozoa</taxon>
        <taxon>Arthropoda</taxon>
        <taxon>Hexapoda</taxon>
        <taxon>Insecta</taxon>
        <taxon>Pterygota</taxon>
        <taxon>Neoptera</taxon>
        <taxon>Paraneoptera</taxon>
        <taxon>Hemiptera</taxon>
        <taxon>Heteroptera</taxon>
        <taxon>Panheteroptera</taxon>
        <taxon>Nepomorpha</taxon>
        <taxon>Nepidae</taxon>
        <taxon>Ranatrinae</taxon>
        <taxon>Ranatra</taxon>
    </lineage>
</organism>
<feature type="transmembrane region" description="Helical" evidence="6">
    <location>
        <begin position="77"/>
        <end position="99"/>
    </location>
</feature>
<keyword evidence="5 6" id="KW-0472">Membrane</keyword>
<feature type="non-terminal residue" evidence="7">
    <location>
        <position position="1"/>
    </location>
</feature>
<comment type="similarity">
    <text evidence="2">Belongs to the ZIP transporter (TC 2.A.5) family.</text>
</comment>
<evidence type="ECO:0000256" key="3">
    <source>
        <dbReference type="ARBA" id="ARBA00022692"/>
    </source>
</evidence>
<evidence type="ECO:0000256" key="4">
    <source>
        <dbReference type="ARBA" id="ARBA00022989"/>
    </source>
</evidence>
<dbReference type="EMBL" id="JBFDAA010000011">
    <property type="protein sequence ID" value="KAL1124251.1"/>
    <property type="molecule type" value="Genomic_DNA"/>
</dbReference>
<keyword evidence="4 6" id="KW-1133">Transmembrane helix</keyword>
<name>A0ABD0YAF9_9HEMI</name>
<gene>
    <name evidence="7" type="ORF">AAG570_002021</name>
</gene>
<dbReference type="PANTHER" id="PTHR12191">
    <property type="entry name" value="SOLUTE CARRIER FAMILY 39"/>
    <property type="match status" value="1"/>
</dbReference>
<dbReference type="Pfam" id="PF02535">
    <property type="entry name" value="Zip"/>
    <property type="match status" value="1"/>
</dbReference>
<evidence type="ECO:0000313" key="8">
    <source>
        <dbReference type="Proteomes" id="UP001558652"/>
    </source>
</evidence>
<proteinExistence type="inferred from homology"/>
<evidence type="ECO:0000256" key="1">
    <source>
        <dbReference type="ARBA" id="ARBA00004141"/>
    </source>
</evidence>
<dbReference type="AlphaFoldDB" id="A0ABD0YAF9"/>
<protein>
    <submittedName>
        <fullName evidence="7">Uncharacterized protein</fullName>
    </submittedName>
</protein>
<dbReference type="InterPro" id="IPR050799">
    <property type="entry name" value="ZIP_Transporter"/>
</dbReference>
<evidence type="ECO:0000256" key="2">
    <source>
        <dbReference type="ARBA" id="ARBA00006939"/>
    </source>
</evidence>
<evidence type="ECO:0000256" key="5">
    <source>
        <dbReference type="ARBA" id="ARBA00023136"/>
    </source>
</evidence>
<reference evidence="7 8" key="1">
    <citation type="submission" date="2024-07" db="EMBL/GenBank/DDBJ databases">
        <title>Chromosome-level genome assembly of the water stick insect Ranatra chinensis (Heteroptera: Nepidae).</title>
        <authorList>
            <person name="Liu X."/>
        </authorList>
    </citation>
    <scope>NUCLEOTIDE SEQUENCE [LARGE SCALE GENOMIC DNA]</scope>
    <source>
        <strain evidence="7">Cailab_2021Rc</strain>
        <tissue evidence="7">Muscle</tissue>
    </source>
</reference>
<dbReference type="InterPro" id="IPR003689">
    <property type="entry name" value="ZIP"/>
</dbReference>
<dbReference type="GO" id="GO:0016020">
    <property type="term" value="C:membrane"/>
    <property type="evidence" value="ECO:0007669"/>
    <property type="project" value="UniProtKB-SubCell"/>
</dbReference>
<comment type="caution">
    <text evidence="7">The sequence shown here is derived from an EMBL/GenBank/DDBJ whole genome shotgun (WGS) entry which is preliminary data.</text>
</comment>
<accession>A0ABD0YAF9</accession>
<sequence>DEVDKVEKRGGKTVGRLVAIGDGLHNFTDGLAIGAAFRADLASGLATALAVLTHELPHELGDFAVLLKTGTSVRRAICYNVLSSVISYLGMAIGIYLGHLNGASHWIYSVTAGSFLYIGLADLVILNSPIRLA</sequence>
<feature type="transmembrane region" description="Helical" evidence="6">
    <location>
        <begin position="105"/>
        <end position="126"/>
    </location>
</feature>
<comment type="subcellular location">
    <subcellularLocation>
        <location evidence="1">Membrane</location>
        <topology evidence="1">Multi-pass membrane protein</topology>
    </subcellularLocation>
</comment>
<dbReference type="PANTHER" id="PTHR12191:SF31">
    <property type="entry name" value="IP18018P"/>
    <property type="match status" value="1"/>
</dbReference>
<keyword evidence="3 6" id="KW-0812">Transmembrane</keyword>
<keyword evidence="8" id="KW-1185">Reference proteome</keyword>
<evidence type="ECO:0000256" key="6">
    <source>
        <dbReference type="SAM" id="Phobius"/>
    </source>
</evidence>
<dbReference type="Proteomes" id="UP001558652">
    <property type="component" value="Unassembled WGS sequence"/>
</dbReference>
<evidence type="ECO:0000313" key="7">
    <source>
        <dbReference type="EMBL" id="KAL1124251.1"/>
    </source>
</evidence>